<sequence length="483" mass="51233">MASMLRRVVTASTGGGGGASASAGAGASANARTTRALRLTDAPPPTPLPPRVKHVVLGPDAFGPAATIVASALGLPDVDARYARQLIEFGAVYYSDVPPPRPRAASGSGSSSSTNNKRDPSATPQRVKSANRVVHPGGYLRVHVHPKRFPAARATDWRRAIIAAGDAFVVVDKPAGVNVGFTVDNAKECVAQCVARALGDAFAENGSDSSSTDSSTECSSWGWADATPLIVTHRLDAATSGVLVLARDVEFARHFNDALRERKVQKTYACVSEARVPVGVMEHWTDPEDATRGPRRHVMRPPREGDTPWEERGGGGGETSTSIAEERAEKAAATTSKQKKSQRQKKRERRLAKAEEFVHPDGRRRCVLRVLTCEEVKIPGEKAGDAPPRYESTVELVTGRTHQIRAQFAASGAPLLGDVLYGGARVGRGTGEGEGEGEAPRVLGNDDALCLHASEIRVDVAGPLGRSGTTFKASPPWWRRGAS</sequence>
<feature type="region of interest" description="Disordered" evidence="1">
    <location>
        <begin position="464"/>
        <end position="483"/>
    </location>
</feature>
<evidence type="ECO:0000313" key="3">
    <source>
        <dbReference type="EMBL" id="EEH61018.1"/>
    </source>
</evidence>
<dbReference type="GO" id="GO:0000455">
    <property type="term" value="P:enzyme-directed rRNA pseudouridine synthesis"/>
    <property type="evidence" value="ECO:0007669"/>
    <property type="project" value="TreeGrafter"/>
</dbReference>
<evidence type="ECO:0000313" key="4">
    <source>
        <dbReference type="Proteomes" id="UP000001876"/>
    </source>
</evidence>
<dbReference type="GO" id="GO:0009982">
    <property type="term" value="F:pseudouridine synthase activity"/>
    <property type="evidence" value="ECO:0007669"/>
    <property type="project" value="InterPro"/>
</dbReference>
<dbReference type="Pfam" id="PF00849">
    <property type="entry name" value="PseudoU_synth_2"/>
    <property type="match status" value="1"/>
</dbReference>
<proteinExistence type="predicted"/>
<protein>
    <submittedName>
        <fullName evidence="3">Predicted protein</fullName>
    </submittedName>
</protein>
<evidence type="ECO:0000256" key="1">
    <source>
        <dbReference type="SAM" id="MobiDB-lite"/>
    </source>
</evidence>
<dbReference type="InterPro" id="IPR050188">
    <property type="entry name" value="RluA_PseudoU_synthase"/>
</dbReference>
<feature type="region of interest" description="Disordered" evidence="1">
    <location>
        <begin position="98"/>
        <end position="130"/>
    </location>
</feature>
<dbReference type="Proteomes" id="UP000001876">
    <property type="component" value="Unassembled WGS sequence"/>
</dbReference>
<feature type="domain" description="Pseudouridine synthase RsuA/RluA-like" evidence="2">
    <location>
        <begin position="168"/>
        <end position="410"/>
    </location>
</feature>
<feature type="region of interest" description="Disordered" evidence="1">
    <location>
        <begin position="285"/>
        <end position="354"/>
    </location>
</feature>
<dbReference type="EMBL" id="GG663735">
    <property type="protein sequence ID" value="EEH61018.1"/>
    <property type="molecule type" value="Genomic_DNA"/>
</dbReference>
<feature type="compositionally biased region" description="Basic residues" evidence="1">
    <location>
        <begin position="337"/>
        <end position="350"/>
    </location>
</feature>
<dbReference type="PANTHER" id="PTHR21600:SF52">
    <property type="entry name" value="PSEUDOURIDINE SYNTHASE RSUA_RLUA-LIKE DOMAIN-CONTAINING PROTEIN"/>
    <property type="match status" value="1"/>
</dbReference>
<dbReference type="GO" id="GO:0003723">
    <property type="term" value="F:RNA binding"/>
    <property type="evidence" value="ECO:0007669"/>
    <property type="project" value="InterPro"/>
</dbReference>
<organism evidence="4">
    <name type="scientific">Micromonas pusilla (strain CCMP1545)</name>
    <name type="common">Picoplanktonic green alga</name>
    <dbReference type="NCBI Taxonomy" id="564608"/>
    <lineage>
        <taxon>Eukaryota</taxon>
        <taxon>Viridiplantae</taxon>
        <taxon>Chlorophyta</taxon>
        <taxon>Mamiellophyceae</taxon>
        <taxon>Mamiellales</taxon>
        <taxon>Mamiellaceae</taxon>
        <taxon>Micromonas</taxon>
    </lineage>
</organism>
<feature type="compositionally biased region" description="Low complexity" evidence="1">
    <location>
        <begin position="103"/>
        <end position="113"/>
    </location>
</feature>
<evidence type="ECO:0000259" key="2">
    <source>
        <dbReference type="Pfam" id="PF00849"/>
    </source>
</evidence>
<dbReference type="InterPro" id="IPR020103">
    <property type="entry name" value="PsdUridine_synth_cat_dom_sf"/>
</dbReference>
<feature type="compositionally biased region" description="Basic and acidic residues" evidence="1">
    <location>
        <begin position="301"/>
        <end position="313"/>
    </location>
</feature>
<dbReference type="Gene3D" id="3.30.2350.10">
    <property type="entry name" value="Pseudouridine synthase"/>
    <property type="match status" value="1"/>
</dbReference>
<dbReference type="OrthoDB" id="424794at2759"/>
<name>C1MJ36_MICPC</name>
<dbReference type="KEGG" id="mpp:MICPUCDRAFT_50794"/>
<keyword evidence="4" id="KW-1185">Reference proteome</keyword>
<gene>
    <name evidence="3" type="ORF">MICPUCDRAFT_50794</name>
</gene>
<feature type="region of interest" description="Disordered" evidence="1">
    <location>
        <begin position="9"/>
        <end position="32"/>
    </location>
</feature>
<dbReference type="GeneID" id="9680546"/>
<accession>C1MJ36</accession>
<feature type="compositionally biased region" description="Low complexity" evidence="1">
    <location>
        <begin position="20"/>
        <end position="32"/>
    </location>
</feature>
<reference evidence="3 4" key="1">
    <citation type="journal article" date="2009" name="Science">
        <title>Green evolution and dynamic adaptations revealed by genomes of the marine picoeukaryotes Micromonas.</title>
        <authorList>
            <person name="Worden A.Z."/>
            <person name="Lee J.H."/>
            <person name="Mock T."/>
            <person name="Rouze P."/>
            <person name="Simmons M.P."/>
            <person name="Aerts A.L."/>
            <person name="Allen A.E."/>
            <person name="Cuvelier M.L."/>
            <person name="Derelle E."/>
            <person name="Everett M.V."/>
            <person name="Foulon E."/>
            <person name="Grimwood J."/>
            <person name="Gundlach H."/>
            <person name="Henrissat B."/>
            <person name="Napoli C."/>
            <person name="McDonald S.M."/>
            <person name="Parker M.S."/>
            <person name="Rombauts S."/>
            <person name="Salamov A."/>
            <person name="Von Dassow P."/>
            <person name="Badger J.H."/>
            <person name="Coutinho P.M."/>
            <person name="Demir E."/>
            <person name="Dubchak I."/>
            <person name="Gentemann C."/>
            <person name="Eikrem W."/>
            <person name="Gready J.E."/>
            <person name="John U."/>
            <person name="Lanier W."/>
            <person name="Lindquist E.A."/>
            <person name="Lucas S."/>
            <person name="Mayer K.F."/>
            <person name="Moreau H."/>
            <person name="Not F."/>
            <person name="Otillar R."/>
            <person name="Panaud O."/>
            <person name="Pangilinan J."/>
            <person name="Paulsen I."/>
            <person name="Piegu B."/>
            <person name="Poliakov A."/>
            <person name="Robbens S."/>
            <person name="Schmutz J."/>
            <person name="Toulza E."/>
            <person name="Wyss T."/>
            <person name="Zelensky A."/>
            <person name="Zhou K."/>
            <person name="Armbrust E.V."/>
            <person name="Bhattacharya D."/>
            <person name="Goodenough U.W."/>
            <person name="Van de Peer Y."/>
            <person name="Grigoriev I.V."/>
        </authorList>
    </citation>
    <scope>NUCLEOTIDE SEQUENCE [LARGE SCALE GENOMIC DNA]</scope>
    <source>
        <strain evidence="3 4">CCMP1545</strain>
    </source>
</reference>
<dbReference type="OMA" id="GEHHSYK"/>
<dbReference type="eggNOG" id="KOG1919">
    <property type="taxonomic scope" value="Eukaryota"/>
</dbReference>
<dbReference type="SUPFAM" id="SSF55120">
    <property type="entry name" value="Pseudouridine synthase"/>
    <property type="match status" value="1"/>
</dbReference>
<dbReference type="RefSeq" id="XP_003055766.1">
    <property type="nucleotide sequence ID" value="XM_003055720.1"/>
</dbReference>
<dbReference type="PANTHER" id="PTHR21600">
    <property type="entry name" value="MITOCHONDRIAL RNA PSEUDOURIDINE SYNTHASE"/>
    <property type="match status" value="1"/>
</dbReference>
<dbReference type="AlphaFoldDB" id="C1MJ36"/>
<dbReference type="InterPro" id="IPR006145">
    <property type="entry name" value="PsdUridine_synth_RsuA/RluA"/>
</dbReference>